<name>A0ABS2FXR9_9FIRM</name>
<dbReference type="InterPro" id="IPR012947">
    <property type="entry name" value="tRNA_SAD"/>
</dbReference>
<dbReference type="PANTHER" id="PTHR43462:SF1">
    <property type="entry name" value="ALANYL-TRNA EDITING PROTEIN AARSD1"/>
    <property type="match status" value="1"/>
</dbReference>
<keyword evidence="3" id="KW-0479">Metal-binding</keyword>
<dbReference type="InterPro" id="IPR051335">
    <property type="entry name" value="Alanyl-tRNA_Editing_Enzymes"/>
</dbReference>
<dbReference type="Gene3D" id="3.10.310.40">
    <property type="match status" value="1"/>
</dbReference>
<dbReference type="EMBL" id="JACSNX010000015">
    <property type="protein sequence ID" value="MBM6851686.1"/>
    <property type="molecule type" value="Genomic_DNA"/>
</dbReference>
<sequence length="390" mass="42314">METEKLYYQDPYQTTFTARVLTCEPSKGGCLVTLDRTAFYPEGGGQPADHGVLGGVTVTDVHEKDGVIFHTCSGPVEIGAAVEGSIDWTRRFDHMQQHSGEHILSGLLCSLYDCSNVGFHLGADTVTIDYDRDLTWEQVLEAERQANEAIWRDTPAEITFPAPDALAQLDYRSKKELTGQVRIVSFPGADCCACCGTHVRRAGEVGLIKVLSCQKFREGVRLEILCGQRAYQYLSRIYEQDHAVARLLSVKPQDAFAAVERQNAELTAAKLRMTELEDRLFALRAQSLAGRGDVLLLDPPMRPDGARKLADAAARAAGGLAAVFAGEQDSYVYALVHAGGADISPLVKRLNSALSGRGGGRNGFAQGSVQADPSAILDFFHKEGIECSTC</sequence>
<dbReference type="RefSeq" id="WP_204804645.1">
    <property type="nucleotide sequence ID" value="NZ_JACSNX010000015.1"/>
</dbReference>
<comment type="caution">
    <text evidence="7">The sequence shown here is derived from an EMBL/GenBank/DDBJ whole genome shotgun (WGS) entry which is preliminary data.</text>
</comment>
<keyword evidence="4" id="KW-0862">Zinc</keyword>
<dbReference type="InterPro" id="IPR018165">
    <property type="entry name" value="Ala-tRNA-synth_IIc_core"/>
</dbReference>
<evidence type="ECO:0000256" key="5">
    <source>
        <dbReference type="SAM" id="Coils"/>
    </source>
</evidence>
<evidence type="ECO:0000256" key="1">
    <source>
        <dbReference type="ARBA" id="ARBA00001947"/>
    </source>
</evidence>
<dbReference type="SUPFAM" id="SSF55186">
    <property type="entry name" value="ThrRS/AlaRS common domain"/>
    <property type="match status" value="1"/>
</dbReference>
<protein>
    <submittedName>
        <fullName evidence="7">Alanyl-tRNA editing protein</fullName>
    </submittedName>
</protein>
<dbReference type="SMART" id="SM00863">
    <property type="entry name" value="tRNA_SAD"/>
    <property type="match status" value="1"/>
</dbReference>
<dbReference type="Gene3D" id="3.30.980.10">
    <property type="entry name" value="Threonyl-trna Synthetase, Chain A, domain 2"/>
    <property type="match status" value="1"/>
</dbReference>
<evidence type="ECO:0000256" key="2">
    <source>
        <dbReference type="ARBA" id="ARBA00004496"/>
    </source>
</evidence>
<dbReference type="InterPro" id="IPR009000">
    <property type="entry name" value="Transl_B-barrel_sf"/>
</dbReference>
<feature type="domain" description="Alanyl-transfer RNA synthetases family profile" evidence="6">
    <location>
        <begin position="1"/>
        <end position="236"/>
    </location>
</feature>
<accession>A0ABS2FXR9</accession>
<evidence type="ECO:0000259" key="6">
    <source>
        <dbReference type="PROSITE" id="PS50860"/>
    </source>
</evidence>
<dbReference type="Proteomes" id="UP000719500">
    <property type="component" value="Unassembled WGS sequence"/>
</dbReference>
<dbReference type="Pfam" id="PF07973">
    <property type="entry name" value="tRNA_SAD"/>
    <property type="match status" value="1"/>
</dbReference>
<evidence type="ECO:0000256" key="3">
    <source>
        <dbReference type="ARBA" id="ARBA00022723"/>
    </source>
</evidence>
<dbReference type="PANTHER" id="PTHR43462">
    <property type="entry name" value="ALANYL-TRNA EDITING PROTEIN"/>
    <property type="match status" value="1"/>
</dbReference>
<comment type="subcellular location">
    <subcellularLocation>
        <location evidence="2">Cytoplasm</location>
    </subcellularLocation>
</comment>
<organism evidence="7 8">
    <name type="scientific">Oscillibacter valericigenes</name>
    <dbReference type="NCBI Taxonomy" id="351091"/>
    <lineage>
        <taxon>Bacteria</taxon>
        <taxon>Bacillati</taxon>
        <taxon>Bacillota</taxon>
        <taxon>Clostridia</taxon>
        <taxon>Eubacteriales</taxon>
        <taxon>Oscillospiraceae</taxon>
        <taxon>Oscillibacter</taxon>
    </lineage>
</organism>
<dbReference type="InterPro" id="IPR018163">
    <property type="entry name" value="Thr/Ala-tRNA-synth_IIc_edit"/>
</dbReference>
<keyword evidence="5" id="KW-0175">Coiled coil</keyword>
<dbReference type="Pfam" id="PF01411">
    <property type="entry name" value="tRNA-synt_2c"/>
    <property type="match status" value="1"/>
</dbReference>
<evidence type="ECO:0000313" key="8">
    <source>
        <dbReference type="Proteomes" id="UP000719500"/>
    </source>
</evidence>
<evidence type="ECO:0000313" key="7">
    <source>
        <dbReference type="EMBL" id="MBM6851686.1"/>
    </source>
</evidence>
<feature type="coiled-coil region" evidence="5">
    <location>
        <begin position="259"/>
        <end position="286"/>
    </location>
</feature>
<gene>
    <name evidence="7" type="ORF">H9X91_09595</name>
</gene>
<comment type="cofactor">
    <cofactor evidence="1">
        <name>Zn(2+)</name>
        <dbReference type="ChEBI" id="CHEBI:29105"/>
    </cofactor>
</comment>
<dbReference type="PROSITE" id="PS50860">
    <property type="entry name" value="AA_TRNA_LIGASE_II_ALA"/>
    <property type="match status" value="1"/>
</dbReference>
<proteinExistence type="predicted"/>
<keyword evidence="8" id="KW-1185">Reference proteome</keyword>
<dbReference type="SUPFAM" id="SSF50447">
    <property type="entry name" value="Translation proteins"/>
    <property type="match status" value="1"/>
</dbReference>
<reference evidence="7 8" key="1">
    <citation type="journal article" date="2021" name="Sci. Rep.">
        <title>The distribution of antibiotic resistance genes in chicken gut microbiota commensals.</title>
        <authorList>
            <person name="Juricova H."/>
            <person name="Matiasovicova J."/>
            <person name="Kubasova T."/>
            <person name="Cejkova D."/>
            <person name="Rychlik I."/>
        </authorList>
    </citation>
    <scope>NUCLEOTIDE SEQUENCE [LARGE SCALE GENOMIC DNA]</scope>
    <source>
        <strain evidence="7 8">An411</strain>
    </source>
</reference>
<evidence type="ECO:0000256" key="4">
    <source>
        <dbReference type="ARBA" id="ARBA00022833"/>
    </source>
</evidence>
<dbReference type="Gene3D" id="2.40.30.130">
    <property type="match status" value="1"/>
</dbReference>
<dbReference type="InterPro" id="IPR018164">
    <property type="entry name" value="Ala-tRNA-synth_IIc_N"/>
</dbReference>